<gene>
    <name evidence="1" type="ORF">ERJ70_02355</name>
</gene>
<keyword evidence="2" id="KW-1185">Reference proteome</keyword>
<accession>A0ABX7VN43</accession>
<dbReference type="RefSeq" id="WP_209366903.1">
    <property type="nucleotide sequence ID" value="NZ_CP046956.1"/>
</dbReference>
<evidence type="ECO:0000313" key="2">
    <source>
        <dbReference type="Proteomes" id="UP000665043"/>
    </source>
</evidence>
<dbReference type="Proteomes" id="UP000665043">
    <property type="component" value="Chromosome"/>
</dbReference>
<sequence>MKKGIALFIFIAVTVILIFSWPNIRKNYFPEKEAEHLIKQYYQSLIQEDYEKAFDVLFLQDKEEDADEDFSMGTTLTKAQARDFYMEKIAFLKEQNYAIKDFNITDVEYSDGHTFWHHLMLQVEINGAKKRLHETVFMREGKLMIGEKEDPYARFRDGKMKIEIKKPE</sequence>
<evidence type="ECO:0008006" key="3">
    <source>
        <dbReference type="Google" id="ProtNLM"/>
    </source>
</evidence>
<proteinExistence type="predicted"/>
<protein>
    <recommendedName>
        <fullName evidence="3">SnoaL-like domain-containing protein</fullName>
    </recommendedName>
</protein>
<dbReference type="EMBL" id="CP046956">
    <property type="protein sequence ID" value="QTM98257.1"/>
    <property type="molecule type" value="Genomic_DNA"/>
</dbReference>
<organism evidence="1 2">
    <name type="scientific">Sediminibacillus dalangtanensis</name>
    <dbReference type="NCBI Taxonomy" id="2729421"/>
    <lineage>
        <taxon>Bacteria</taxon>
        <taxon>Bacillati</taxon>
        <taxon>Bacillota</taxon>
        <taxon>Bacilli</taxon>
        <taxon>Bacillales</taxon>
        <taxon>Bacillaceae</taxon>
        <taxon>Sediminibacillus</taxon>
    </lineage>
</organism>
<evidence type="ECO:0000313" key="1">
    <source>
        <dbReference type="EMBL" id="QTM98257.1"/>
    </source>
</evidence>
<name>A0ABX7VN43_9BACI</name>
<reference evidence="1 2" key="1">
    <citation type="submission" date="2019-12" db="EMBL/GenBank/DDBJ databases">
        <title>The whole genome sequencing of a strain isolated from a Mars analog, Dalangtan Playa.</title>
        <authorList>
            <person name="Huang T."/>
        </authorList>
    </citation>
    <scope>NUCLEOTIDE SEQUENCE [LARGE SCALE GENOMIC DNA]</scope>
    <source>
        <strain evidence="1 2">DP4-553-S</strain>
    </source>
</reference>